<dbReference type="AlphaFoldDB" id="A0A1T4YWH1"/>
<feature type="transmembrane region" description="Helical" evidence="2">
    <location>
        <begin position="33"/>
        <end position="54"/>
    </location>
</feature>
<evidence type="ECO:0000313" key="3">
    <source>
        <dbReference type="EMBL" id="SKB06076.1"/>
    </source>
</evidence>
<evidence type="ECO:0008006" key="5">
    <source>
        <dbReference type="Google" id="ProtNLM"/>
    </source>
</evidence>
<keyword evidence="2" id="KW-0472">Membrane</keyword>
<dbReference type="Proteomes" id="UP000191040">
    <property type="component" value="Chromosome I"/>
</dbReference>
<feature type="compositionally biased region" description="Basic and acidic residues" evidence="1">
    <location>
        <begin position="182"/>
        <end position="192"/>
    </location>
</feature>
<keyword evidence="4" id="KW-1185">Reference proteome</keyword>
<keyword evidence="2" id="KW-1133">Transmembrane helix</keyword>
<feature type="transmembrane region" description="Helical" evidence="2">
    <location>
        <begin position="74"/>
        <end position="95"/>
    </location>
</feature>
<evidence type="ECO:0000256" key="1">
    <source>
        <dbReference type="SAM" id="MobiDB-lite"/>
    </source>
</evidence>
<feature type="region of interest" description="Disordered" evidence="1">
    <location>
        <begin position="182"/>
        <end position="211"/>
    </location>
</feature>
<proteinExistence type="predicted"/>
<reference evidence="4" key="1">
    <citation type="submission" date="2017-02" db="EMBL/GenBank/DDBJ databases">
        <authorList>
            <person name="Varghese N."/>
            <person name="Submissions S."/>
        </authorList>
    </citation>
    <scope>NUCLEOTIDE SEQUENCE [LARGE SCALE GENOMIC DNA]</scope>
    <source>
        <strain evidence="4">9H-4</strain>
    </source>
</reference>
<gene>
    <name evidence="3" type="ORF">SAMN06295964_1166</name>
</gene>
<keyword evidence="2" id="KW-0812">Transmembrane</keyword>
<evidence type="ECO:0000256" key="2">
    <source>
        <dbReference type="SAM" id="Phobius"/>
    </source>
</evidence>
<protein>
    <recommendedName>
        <fullName evidence="5">Permease</fullName>
    </recommendedName>
</protein>
<name>A0A1T4YWH1_9ACTN</name>
<feature type="compositionally biased region" description="Basic and acidic residues" evidence="1">
    <location>
        <begin position="201"/>
        <end position="211"/>
    </location>
</feature>
<feature type="transmembrane region" description="Helical" evidence="2">
    <location>
        <begin position="147"/>
        <end position="172"/>
    </location>
</feature>
<organism evidence="3 4">
    <name type="scientific">Aeromicrobium choanae</name>
    <dbReference type="NCBI Taxonomy" id="1736691"/>
    <lineage>
        <taxon>Bacteria</taxon>
        <taxon>Bacillati</taxon>
        <taxon>Actinomycetota</taxon>
        <taxon>Actinomycetes</taxon>
        <taxon>Propionibacteriales</taxon>
        <taxon>Nocardioidaceae</taxon>
        <taxon>Aeromicrobium</taxon>
    </lineage>
</organism>
<dbReference type="STRING" id="1736691.SAMN06295964_1166"/>
<dbReference type="EMBL" id="LT796768">
    <property type="protein sequence ID" value="SKB06076.1"/>
    <property type="molecule type" value="Genomic_DNA"/>
</dbReference>
<sequence length="211" mass="22878">MGAMADPANSRSPGLPSEGPGTRTGAEIWVRRIVVVLVLVVAALVVYGLLAAALPRWWAQRVGNQVDGRMTVGIFWGVFYGFIFSFLPVLVVWQVRRPFLKWPWKVGVFLVALLLAAPNWLTLAISLGDNSASDAGWITLVNEAPGFQWATFFGALVGVLASFALIATITAARRRKSKVSELRGQLAERDAATRAGTAESSVEHREEPPHA</sequence>
<accession>A0A1T4YWH1</accession>
<feature type="transmembrane region" description="Helical" evidence="2">
    <location>
        <begin position="107"/>
        <end position="127"/>
    </location>
</feature>
<feature type="region of interest" description="Disordered" evidence="1">
    <location>
        <begin position="1"/>
        <end position="21"/>
    </location>
</feature>
<evidence type="ECO:0000313" key="4">
    <source>
        <dbReference type="Proteomes" id="UP000191040"/>
    </source>
</evidence>